<dbReference type="SUPFAM" id="SSF50965">
    <property type="entry name" value="Galactose oxidase, central domain"/>
    <property type="match status" value="1"/>
</dbReference>
<dbReference type="Pfam" id="PF00646">
    <property type="entry name" value="F-box"/>
    <property type="match status" value="1"/>
</dbReference>
<dbReference type="Gene3D" id="2.120.10.80">
    <property type="entry name" value="Kelch-type beta propeller"/>
    <property type="match status" value="1"/>
</dbReference>
<evidence type="ECO:0000313" key="2">
    <source>
        <dbReference type="EMBL" id="KAJ7966536.1"/>
    </source>
</evidence>
<keyword evidence="3" id="KW-1185">Reference proteome</keyword>
<protein>
    <submittedName>
        <fullName evidence="2">F-box/kelch-repeat protein</fullName>
    </submittedName>
</protein>
<dbReference type="SMART" id="SM00256">
    <property type="entry name" value="FBOX"/>
    <property type="match status" value="1"/>
</dbReference>
<evidence type="ECO:0000259" key="1">
    <source>
        <dbReference type="PROSITE" id="PS50181"/>
    </source>
</evidence>
<gene>
    <name evidence="2" type="ORF">O6P43_015994</name>
</gene>
<name>A0AAD7PSG2_QUISA</name>
<dbReference type="AlphaFoldDB" id="A0AAD7PSG2"/>
<dbReference type="KEGG" id="qsa:O6P43_015994"/>
<dbReference type="Gene3D" id="1.20.1280.50">
    <property type="match status" value="1"/>
</dbReference>
<dbReference type="SUPFAM" id="SSF81383">
    <property type="entry name" value="F-box domain"/>
    <property type="match status" value="1"/>
</dbReference>
<dbReference type="InterPro" id="IPR011043">
    <property type="entry name" value="Gal_Oxase/kelch_b-propeller"/>
</dbReference>
<dbReference type="PROSITE" id="PS50181">
    <property type="entry name" value="FBOX"/>
    <property type="match status" value="1"/>
</dbReference>
<dbReference type="InterPro" id="IPR006527">
    <property type="entry name" value="F-box-assoc_dom_typ1"/>
</dbReference>
<comment type="caution">
    <text evidence="2">The sequence shown here is derived from an EMBL/GenBank/DDBJ whole genome shotgun (WGS) entry which is preliminary data.</text>
</comment>
<accession>A0AAD7PSG2</accession>
<organism evidence="2 3">
    <name type="scientific">Quillaja saponaria</name>
    <name type="common">Soap bark tree</name>
    <dbReference type="NCBI Taxonomy" id="32244"/>
    <lineage>
        <taxon>Eukaryota</taxon>
        <taxon>Viridiplantae</taxon>
        <taxon>Streptophyta</taxon>
        <taxon>Embryophyta</taxon>
        <taxon>Tracheophyta</taxon>
        <taxon>Spermatophyta</taxon>
        <taxon>Magnoliopsida</taxon>
        <taxon>eudicotyledons</taxon>
        <taxon>Gunneridae</taxon>
        <taxon>Pentapetalae</taxon>
        <taxon>rosids</taxon>
        <taxon>fabids</taxon>
        <taxon>Fabales</taxon>
        <taxon>Quillajaceae</taxon>
        <taxon>Quillaja</taxon>
    </lineage>
</organism>
<dbReference type="InterPro" id="IPR050796">
    <property type="entry name" value="SCF_F-box_component"/>
</dbReference>
<dbReference type="Pfam" id="PF07734">
    <property type="entry name" value="FBA_1"/>
    <property type="match status" value="1"/>
</dbReference>
<evidence type="ECO:0000313" key="3">
    <source>
        <dbReference type="Proteomes" id="UP001163823"/>
    </source>
</evidence>
<feature type="domain" description="F-box" evidence="1">
    <location>
        <begin position="23"/>
        <end position="69"/>
    </location>
</feature>
<dbReference type="PANTHER" id="PTHR31672">
    <property type="entry name" value="BNACNNG10540D PROTEIN"/>
    <property type="match status" value="1"/>
</dbReference>
<reference evidence="2" key="1">
    <citation type="journal article" date="2023" name="Science">
        <title>Elucidation of the pathway for biosynthesis of saponin adjuvants from the soapbark tree.</title>
        <authorList>
            <person name="Reed J."/>
            <person name="Orme A."/>
            <person name="El-Demerdash A."/>
            <person name="Owen C."/>
            <person name="Martin L.B.B."/>
            <person name="Misra R.C."/>
            <person name="Kikuchi S."/>
            <person name="Rejzek M."/>
            <person name="Martin A.C."/>
            <person name="Harkess A."/>
            <person name="Leebens-Mack J."/>
            <person name="Louveau T."/>
            <person name="Stephenson M.J."/>
            <person name="Osbourn A."/>
        </authorList>
    </citation>
    <scope>NUCLEOTIDE SEQUENCE</scope>
    <source>
        <strain evidence="2">S10</strain>
    </source>
</reference>
<dbReference type="InterPro" id="IPR036047">
    <property type="entry name" value="F-box-like_dom_sf"/>
</dbReference>
<dbReference type="InterPro" id="IPR001810">
    <property type="entry name" value="F-box_dom"/>
</dbReference>
<dbReference type="Proteomes" id="UP001163823">
    <property type="component" value="Chromosome 6"/>
</dbReference>
<dbReference type="InterPro" id="IPR015915">
    <property type="entry name" value="Kelch-typ_b-propeller"/>
</dbReference>
<sequence length="375" mass="42797">MMSPGGKPTITIKSNARSSEMDSRIWSNLPVELLEHILCFLPFKILFNLRSTCKLFNTLVYSPNFISKCSASSSPFSSFLLFSHPQCHNRFALYDSVVGTWHNISLPLSVLLPCSAPSAHLSSSNGLLCLSNPNSSSMLVCNLLTKSTRAIEFPTYPFEFELLTLVSTPEGYKIFMLCSGSSSNCAFVYSSKFLSWQRFDGFQATLGDNFHQEGVPFNGCLYFTTPEPCSIVCFDLESGKWDRPNVELPNQLTFVRLVSEKRGKLYMIGGIGSNGISRNIKLWEVDESGNRVELESLPEMMCRKFGSVCYHNYEHVYCFWHQGMICICCYTWPEILYYKVTRKTWHWLPKCPSLPEKWNFGFRWFSFVPEICAFV</sequence>
<dbReference type="FunFam" id="2.120.10.80:FF:000169">
    <property type="entry name" value="F-box family protein"/>
    <property type="match status" value="1"/>
</dbReference>
<dbReference type="EMBL" id="JARAOO010000006">
    <property type="protein sequence ID" value="KAJ7966536.1"/>
    <property type="molecule type" value="Genomic_DNA"/>
</dbReference>
<dbReference type="PANTHER" id="PTHR31672:SF12">
    <property type="entry name" value="F-BOX DOMAIN-CONTAINING PROTEIN"/>
    <property type="match status" value="1"/>
</dbReference>
<proteinExistence type="predicted"/>